<dbReference type="Proteomes" id="UP000011087">
    <property type="component" value="Unassembled WGS sequence"/>
</dbReference>
<evidence type="ECO:0000313" key="2">
    <source>
        <dbReference type="EMBL" id="EKX50811.1"/>
    </source>
</evidence>
<feature type="compositionally biased region" description="Polar residues" evidence="1">
    <location>
        <begin position="171"/>
        <end position="180"/>
    </location>
</feature>
<keyword evidence="4" id="KW-1185">Reference proteome</keyword>
<dbReference type="EnsemblProtists" id="EKX50811">
    <property type="protein sequence ID" value="EKX50811"/>
    <property type="gene ID" value="GUITHDRAFT_103400"/>
</dbReference>
<protein>
    <submittedName>
        <fullName evidence="2 3">Uncharacterized protein</fullName>
    </submittedName>
</protein>
<sequence>MSKKANVEEVEGVAGIKTIKQLERHFYLRCKNMTKTRKRARELAAKRAKRVKEIQDEHKVSLITALGMWEAAGRPLRKQKIPPPTASQQQSTREASGSRAPSSSSESDDDEDDDNVWAEVSLLNSSKRDDGAPGSSSSKVSNPFAQLAQHEDVVKQRKSSSSKSTSKSRTEAVTNGSNVRQGGAFSDRSVQDDRRKPQKEMAGARPANPQPHRDESPDKTSSSGFSHPVSMSKKKEHGSRELEYSSDDSSRSEAVPKHHDVKDEVAMAKASVGIVNLKEAVSSVMSCCDGEGLSVKEIQDILNIEKAPSQGMANAGRKLVRAILGMLLSEKKIKGLDPDEDGVLKYKIKKRRGSRMEQDEKKKRPRPAASRGQEEKGKRKEENLGANEMLKKQQAEIALLSQRLQRYEDNFRKSSAHESRQLSSPRARSPPPVDPPRPRIEREQQPRQQAVEEDVYISCEPASARRGSHVDYVQVKTEETESD</sequence>
<evidence type="ECO:0000313" key="4">
    <source>
        <dbReference type="Proteomes" id="UP000011087"/>
    </source>
</evidence>
<feature type="region of interest" description="Disordered" evidence="1">
    <location>
        <begin position="74"/>
        <end position="263"/>
    </location>
</feature>
<reference evidence="3" key="3">
    <citation type="submission" date="2016-03" db="UniProtKB">
        <authorList>
            <consortium name="EnsemblProtists"/>
        </authorList>
    </citation>
    <scope>IDENTIFICATION</scope>
</reference>
<reference evidence="4" key="2">
    <citation type="submission" date="2012-11" db="EMBL/GenBank/DDBJ databases">
        <authorList>
            <person name="Kuo A."/>
            <person name="Curtis B.A."/>
            <person name="Tanifuji G."/>
            <person name="Burki F."/>
            <person name="Gruber A."/>
            <person name="Irimia M."/>
            <person name="Maruyama S."/>
            <person name="Arias M.C."/>
            <person name="Ball S.G."/>
            <person name="Gile G.H."/>
            <person name="Hirakawa Y."/>
            <person name="Hopkins J.F."/>
            <person name="Rensing S.A."/>
            <person name="Schmutz J."/>
            <person name="Symeonidi A."/>
            <person name="Elias M."/>
            <person name="Eveleigh R.J."/>
            <person name="Herman E.K."/>
            <person name="Klute M.J."/>
            <person name="Nakayama T."/>
            <person name="Obornik M."/>
            <person name="Reyes-Prieto A."/>
            <person name="Armbrust E.V."/>
            <person name="Aves S.J."/>
            <person name="Beiko R.G."/>
            <person name="Coutinho P."/>
            <person name="Dacks J.B."/>
            <person name="Durnford D.G."/>
            <person name="Fast N.M."/>
            <person name="Green B.R."/>
            <person name="Grisdale C."/>
            <person name="Hempe F."/>
            <person name="Henrissat B."/>
            <person name="Hoppner M.P."/>
            <person name="Ishida K.-I."/>
            <person name="Kim E."/>
            <person name="Koreny L."/>
            <person name="Kroth P.G."/>
            <person name="Liu Y."/>
            <person name="Malik S.-B."/>
            <person name="Maier U.G."/>
            <person name="McRose D."/>
            <person name="Mock T."/>
            <person name="Neilson J.A."/>
            <person name="Onodera N.T."/>
            <person name="Poole A.M."/>
            <person name="Pritham E.J."/>
            <person name="Richards T.A."/>
            <person name="Rocap G."/>
            <person name="Roy S.W."/>
            <person name="Sarai C."/>
            <person name="Schaack S."/>
            <person name="Shirato S."/>
            <person name="Slamovits C.H."/>
            <person name="Spencer D.F."/>
            <person name="Suzuki S."/>
            <person name="Worden A.Z."/>
            <person name="Zauner S."/>
            <person name="Barry K."/>
            <person name="Bell C."/>
            <person name="Bharti A.K."/>
            <person name="Crow J.A."/>
            <person name="Grimwood J."/>
            <person name="Kramer R."/>
            <person name="Lindquist E."/>
            <person name="Lucas S."/>
            <person name="Salamov A."/>
            <person name="McFadden G.I."/>
            <person name="Lane C.E."/>
            <person name="Keeling P.J."/>
            <person name="Gray M.W."/>
            <person name="Grigoriev I.V."/>
            <person name="Archibald J.M."/>
        </authorList>
    </citation>
    <scope>NUCLEOTIDE SEQUENCE</scope>
    <source>
        <strain evidence="4">CCMP2712</strain>
    </source>
</reference>
<feature type="compositionally biased region" description="Basic and acidic residues" evidence="1">
    <location>
        <begin position="436"/>
        <end position="445"/>
    </location>
</feature>
<gene>
    <name evidence="2" type="ORF">GUITHDRAFT_103400</name>
</gene>
<dbReference type="PaxDb" id="55529-EKX50811"/>
<dbReference type="HOGENOM" id="CLU_565570_0_0_1"/>
<feature type="compositionally biased region" description="Polar residues" evidence="1">
    <location>
        <begin position="86"/>
        <end position="101"/>
    </location>
</feature>
<feature type="compositionally biased region" description="Basic and acidic residues" evidence="1">
    <location>
        <begin position="189"/>
        <end position="199"/>
    </location>
</feature>
<dbReference type="KEGG" id="gtt:GUITHDRAFT_103400"/>
<feature type="region of interest" description="Disordered" evidence="1">
    <location>
        <begin position="347"/>
        <end position="389"/>
    </location>
</feature>
<feature type="region of interest" description="Disordered" evidence="1">
    <location>
        <begin position="408"/>
        <end position="483"/>
    </location>
</feature>
<evidence type="ECO:0000256" key="1">
    <source>
        <dbReference type="SAM" id="MobiDB-lite"/>
    </source>
</evidence>
<evidence type="ECO:0000313" key="3">
    <source>
        <dbReference type="EnsemblProtists" id="EKX50811"/>
    </source>
</evidence>
<dbReference type="GeneID" id="17307466"/>
<dbReference type="AlphaFoldDB" id="L1JQI2"/>
<dbReference type="RefSeq" id="XP_005837791.1">
    <property type="nucleotide sequence ID" value="XM_005837734.1"/>
</dbReference>
<proteinExistence type="predicted"/>
<reference evidence="2 4" key="1">
    <citation type="journal article" date="2012" name="Nature">
        <title>Algal genomes reveal evolutionary mosaicism and the fate of nucleomorphs.</title>
        <authorList>
            <consortium name="DOE Joint Genome Institute"/>
            <person name="Curtis B.A."/>
            <person name="Tanifuji G."/>
            <person name="Burki F."/>
            <person name="Gruber A."/>
            <person name="Irimia M."/>
            <person name="Maruyama S."/>
            <person name="Arias M.C."/>
            <person name="Ball S.G."/>
            <person name="Gile G.H."/>
            <person name="Hirakawa Y."/>
            <person name="Hopkins J.F."/>
            <person name="Kuo A."/>
            <person name="Rensing S.A."/>
            <person name="Schmutz J."/>
            <person name="Symeonidi A."/>
            <person name="Elias M."/>
            <person name="Eveleigh R.J."/>
            <person name="Herman E.K."/>
            <person name="Klute M.J."/>
            <person name="Nakayama T."/>
            <person name="Obornik M."/>
            <person name="Reyes-Prieto A."/>
            <person name="Armbrust E.V."/>
            <person name="Aves S.J."/>
            <person name="Beiko R.G."/>
            <person name="Coutinho P."/>
            <person name="Dacks J.B."/>
            <person name="Durnford D.G."/>
            <person name="Fast N.M."/>
            <person name="Green B.R."/>
            <person name="Grisdale C.J."/>
            <person name="Hempel F."/>
            <person name="Henrissat B."/>
            <person name="Hoppner M.P."/>
            <person name="Ishida K."/>
            <person name="Kim E."/>
            <person name="Koreny L."/>
            <person name="Kroth P.G."/>
            <person name="Liu Y."/>
            <person name="Malik S.B."/>
            <person name="Maier U.G."/>
            <person name="McRose D."/>
            <person name="Mock T."/>
            <person name="Neilson J.A."/>
            <person name="Onodera N.T."/>
            <person name="Poole A.M."/>
            <person name="Pritham E.J."/>
            <person name="Richards T.A."/>
            <person name="Rocap G."/>
            <person name="Roy S.W."/>
            <person name="Sarai C."/>
            <person name="Schaack S."/>
            <person name="Shirato S."/>
            <person name="Slamovits C.H."/>
            <person name="Spencer D.F."/>
            <person name="Suzuki S."/>
            <person name="Worden A.Z."/>
            <person name="Zauner S."/>
            <person name="Barry K."/>
            <person name="Bell C."/>
            <person name="Bharti A.K."/>
            <person name="Crow J.A."/>
            <person name="Grimwood J."/>
            <person name="Kramer R."/>
            <person name="Lindquist E."/>
            <person name="Lucas S."/>
            <person name="Salamov A."/>
            <person name="McFadden G.I."/>
            <person name="Lane C.E."/>
            <person name="Keeling P.J."/>
            <person name="Gray M.W."/>
            <person name="Grigoriev I.V."/>
            <person name="Archibald J.M."/>
        </authorList>
    </citation>
    <scope>NUCLEOTIDE SEQUENCE</scope>
    <source>
        <strain evidence="2 4">CCMP2712</strain>
    </source>
</reference>
<organism evidence="2">
    <name type="scientific">Guillardia theta (strain CCMP2712)</name>
    <name type="common">Cryptophyte</name>
    <dbReference type="NCBI Taxonomy" id="905079"/>
    <lineage>
        <taxon>Eukaryota</taxon>
        <taxon>Cryptophyceae</taxon>
        <taxon>Pyrenomonadales</taxon>
        <taxon>Geminigeraceae</taxon>
        <taxon>Guillardia</taxon>
    </lineage>
</organism>
<feature type="compositionally biased region" description="Acidic residues" evidence="1">
    <location>
        <begin position="106"/>
        <end position="116"/>
    </location>
</feature>
<feature type="compositionally biased region" description="Basic and acidic residues" evidence="1">
    <location>
        <begin position="372"/>
        <end position="389"/>
    </location>
</feature>
<feature type="compositionally biased region" description="Basic and acidic residues" evidence="1">
    <location>
        <begin position="408"/>
        <end position="420"/>
    </location>
</feature>
<dbReference type="EMBL" id="JH992977">
    <property type="protein sequence ID" value="EKX50811.1"/>
    <property type="molecule type" value="Genomic_DNA"/>
</dbReference>
<name>L1JQI2_GUITC</name>
<feature type="compositionally biased region" description="Basic and acidic residues" evidence="1">
    <location>
        <begin position="238"/>
        <end position="263"/>
    </location>
</feature>
<feature type="compositionally biased region" description="Polar residues" evidence="1">
    <location>
        <begin position="134"/>
        <end position="144"/>
    </location>
</feature>
<accession>L1JQI2</accession>